<dbReference type="PANTHER" id="PTHR12300">
    <property type="entry name" value="HVA22-LIKE PROTEINS"/>
    <property type="match status" value="1"/>
</dbReference>
<evidence type="ECO:0000313" key="2">
    <source>
        <dbReference type="EMBL" id="KAG9391544.1"/>
    </source>
</evidence>
<dbReference type="GO" id="GO:0016020">
    <property type="term" value="C:membrane"/>
    <property type="evidence" value="ECO:0007669"/>
    <property type="project" value="UniProtKB-SubCell"/>
</dbReference>
<evidence type="ECO:0000313" key="3">
    <source>
        <dbReference type="Proteomes" id="UP000717585"/>
    </source>
</evidence>
<comment type="caution">
    <text evidence="2">The sequence shown here is derived from an EMBL/GenBank/DDBJ whole genome shotgun (WGS) entry which is preliminary data.</text>
</comment>
<evidence type="ECO:0000256" key="1">
    <source>
        <dbReference type="RuleBase" id="RU362006"/>
    </source>
</evidence>
<dbReference type="OrthoDB" id="10009287at2759"/>
<dbReference type="AlphaFoldDB" id="A0A8J6B2J8"/>
<keyword evidence="3" id="KW-1185">Reference proteome</keyword>
<dbReference type="Proteomes" id="UP000717585">
    <property type="component" value="Unassembled WGS sequence"/>
</dbReference>
<gene>
    <name evidence="2" type="ORF">J8273_6308</name>
</gene>
<proteinExistence type="inferred from homology"/>
<organism evidence="2 3">
    <name type="scientific">Carpediemonas membranifera</name>
    <dbReference type="NCBI Taxonomy" id="201153"/>
    <lineage>
        <taxon>Eukaryota</taxon>
        <taxon>Metamonada</taxon>
        <taxon>Carpediemonas-like organisms</taxon>
        <taxon>Carpediemonas</taxon>
    </lineage>
</organism>
<dbReference type="EMBL" id="JAHDYR010000053">
    <property type="protein sequence ID" value="KAG9391544.1"/>
    <property type="molecule type" value="Genomic_DNA"/>
</dbReference>
<dbReference type="Pfam" id="PF03134">
    <property type="entry name" value="TB2_DP1_HVA22"/>
    <property type="match status" value="1"/>
</dbReference>
<sequence>MVSLRLIGFGGWRWEEKKRRSQEMSEGDIHKAAAGFWLSRPLVNIIQFTYPAYASFKALQTDEPDDDQQWLSYWIIVGIFNILEFFLDIIMRFLPVPFYYEFKILFLLWAQLPFTKGAFHLYKTIVEPWLRKYEGSIDEALASAGYKGKVLIKKGLHELLARGQKLTATQSQPGVQFQGLDEITESEKDQ</sequence>
<dbReference type="InterPro" id="IPR004345">
    <property type="entry name" value="TB2_DP1_HVA22"/>
</dbReference>
<reference evidence="2" key="1">
    <citation type="submission" date="2021-05" db="EMBL/GenBank/DDBJ databases">
        <title>A free-living protist that lacks canonical eukaryotic 1 DNA replication and segregation systems.</title>
        <authorList>
            <person name="Salas-Leiva D.E."/>
            <person name="Tromer E.C."/>
            <person name="Curtis B.A."/>
            <person name="Jerlstrom-Hultqvist J."/>
            <person name="Kolisko M."/>
            <person name="Yi Z."/>
            <person name="Salas-Leiva J.S."/>
            <person name="Gallot-Lavallee L."/>
            <person name="Kops G.J.P.L."/>
            <person name="Archibald J.M."/>
            <person name="Simpson A.G.B."/>
            <person name="Roger A.J."/>
        </authorList>
    </citation>
    <scope>NUCLEOTIDE SEQUENCE</scope>
    <source>
        <strain evidence="2">BICM</strain>
    </source>
</reference>
<name>A0A8J6B2J8_9EUKA</name>
<comment type="subcellular location">
    <subcellularLocation>
        <location evidence="1">Membrane</location>
        <topology evidence="1">Multi-pass membrane protein</topology>
    </subcellularLocation>
</comment>
<accession>A0A8J6B2J8</accession>
<protein>
    <submittedName>
        <fullName evidence="2">TB2/DP1/HVA22-related protein</fullName>
    </submittedName>
</protein>
<comment type="similarity">
    <text evidence="1">Belongs to the DP1 family.</text>
</comment>